<dbReference type="SUPFAM" id="SSF47413">
    <property type="entry name" value="lambda repressor-like DNA-binding domains"/>
    <property type="match status" value="1"/>
</dbReference>
<dbReference type="CDD" id="cd00093">
    <property type="entry name" value="HTH_XRE"/>
    <property type="match status" value="1"/>
</dbReference>
<gene>
    <name evidence="1" type="ORF">EV645_4299</name>
</gene>
<evidence type="ECO:0000313" key="2">
    <source>
        <dbReference type="Proteomes" id="UP000292027"/>
    </source>
</evidence>
<dbReference type="Proteomes" id="UP000292027">
    <property type="component" value="Unassembled WGS sequence"/>
</dbReference>
<reference evidence="1 2" key="1">
    <citation type="journal article" date="2015" name="Stand. Genomic Sci.">
        <title>Genomic Encyclopedia of Bacterial and Archaeal Type Strains, Phase III: the genomes of soil and plant-associated and newly described type strains.</title>
        <authorList>
            <person name="Whitman W.B."/>
            <person name="Woyke T."/>
            <person name="Klenk H.P."/>
            <person name="Zhou Y."/>
            <person name="Lilburn T.G."/>
            <person name="Beck B.J."/>
            <person name="De Vos P."/>
            <person name="Vandamme P."/>
            <person name="Eisen J.A."/>
            <person name="Garrity G."/>
            <person name="Hugenholtz P."/>
            <person name="Kyrpides N.C."/>
        </authorList>
    </citation>
    <scope>NUCLEOTIDE SEQUENCE [LARGE SCALE GENOMIC DNA]</scope>
    <source>
        <strain evidence="1 2">VKM Ac-2540</strain>
    </source>
</reference>
<dbReference type="RefSeq" id="WP_130445717.1">
    <property type="nucleotide sequence ID" value="NZ_SHKR01000013.1"/>
</dbReference>
<comment type="caution">
    <text evidence="1">The sequence shown here is derived from an EMBL/GenBank/DDBJ whole genome shotgun (WGS) entry which is preliminary data.</text>
</comment>
<dbReference type="InterPro" id="IPR010982">
    <property type="entry name" value="Lambda_DNA-bd_dom_sf"/>
</dbReference>
<proteinExistence type="predicted"/>
<accession>A0A4Q7WSS2</accession>
<keyword evidence="2" id="KW-1185">Reference proteome</keyword>
<organism evidence="1 2">
    <name type="scientific">Kribbella rubisoli</name>
    <dbReference type="NCBI Taxonomy" id="3075929"/>
    <lineage>
        <taxon>Bacteria</taxon>
        <taxon>Bacillati</taxon>
        <taxon>Actinomycetota</taxon>
        <taxon>Actinomycetes</taxon>
        <taxon>Propionibacteriales</taxon>
        <taxon>Kribbellaceae</taxon>
        <taxon>Kribbella</taxon>
    </lineage>
</organism>
<dbReference type="GO" id="GO:0003677">
    <property type="term" value="F:DNA binding"/>
    <property type="evidence" value="ECO:0007669"/>
    <property type="project" value="InterPro"/>
</dbReference>
<dbReference type="AlphaFoldDB" id="A0A4Q7WSS2"/>
<protein>
    <recommendedName>
        <fullName evidence="3">XRE family transcriptional regulator</fullName>
    </recommendedName>
</protein>
<name>A0A4Q7WSS2_9ACTN</name>
<dbReference type="Gene3D" id="1.10.260.40">
    <property type="entry name" value="lambda repressor-like DNA-binding domains"/>
    <property type="match status" value="1"/>
</dbReference>
<evidence type="ECO:0000313" key="1">
    <source>
        <dbReference type="EMBL" id="RZU13457.1"/>
    </source>
</evidence>
<dbReference type="InterPro" id="IPR001387">
    <property type="entry name" value="Cro/C1-type_HTH"/>
</dbReference>
<evidence type="ECO:0008006" key="3">
    <source>
        <dbReference type="Google" id="ProtNLM"/>
    </source>
</evidence>
<dbReference type="OrthoDB" id="4860911at2"/>
<dbReference type="EMBL" id="SHKR01000013">
    <property type="protein sequence ID" value="RZU13457.1"/>
    <property type="molecule type" value="Genomic_DNA"/>
</dbReference>
<sequence length="193" mass="21341">MDKDSQAVSELLNCALAESGLSQAAFAHALRTSASRLSTYRSGRTKPTAQFVVRAGRIAHALHEARAHRIMTAPATATAIREASDEDWAWRMMLQGRDHLRLLLHRQDGSEAAWEAAPGPTGHAGFDTLLAALAAHEFEAAGEELPEWTNVEALLDPWIPEHPFLERDEVIEQTPEYLSRLNVFVPERDLVTA</sequence>